<dbReference type="EMBL" id="JAIRBM010000001">
    <property type="protein sequence ID" value="MBZ6074899.1"/>
    <property type="molecule type" value="Genomic_DNA"/>
</dbReference>
<proteinExistence type="inferred from homology"/>
<organism evidence="9 10">
    <name type="scientific">Microvirga puerhi</name>
    <dbReference type="NCBI Taxonomy" id="2876078"/>
    <lineage>
        <taxon>Bacteria</taxon>
        <taxon>Pseudomonadati</taxon>
        <taxon>Pseudomonadota</taxon>
        <taxon>Alphaproteobacteria</taxon>
        <taxon>Hyphomicrobiales</taxon>
        <taxon>Methylobacteriaceae</taxon>
        <taxon>Microvirga</taxon>
    </lineage>
</organism>
<evidence type="ECO:0000256" key="4">
    <source>
        <dbReference type="ARBA" id="ARBA00022692"/>
    </source>
</evidence>
<comment type="caution">
    <text evidence="9">The sequence shown here is derived from an EMBL/GenBank/DDBJ whole genome shotgun (WGS) entry which is preliminary data.</text>
</comment>
<dbReference type="Proteomes" id="UP000704176">
    <property type="component" value="Unassembled WGS sequence"/>
</dbReference>
<dbReference type="Pfam" id="PF00528">
    <property type="entry name" value="BPD_transp_1"/>
    <property type="match status" value="1"/>
</dbReference>
<keyword evidence="4 7" id="KW-0812">Transmembrane</keyword>
<keyword evidence="2 7" id="KW-0813">Transport</keyword>
<name>A0ABS7VHC3_9HYPH</name>
<keyword evidence="6 7" id="KW-0472">Membrane</keyword>
<comment type="subcellular location">
    <subcellularLocation>
        <location evidence="1 7">Cell membrane</location>
        <topology evidence="1 7">Multi-pass membrane protein</topology>
    </subcellularLocation>
</comment>
<protein>
    <submittedName>
        <fullName evidence="9">ABC transporter permease</fullName>
    </submittedName>
</protein>
<feature type="transmembrane region" description="Helical" evidence="7">
    <location>
        <begin position="134"/>
        <end position="158"/>
    </location>
</feature>
<dbReference type="Gene3D" id="1.10.3720.10">
    <property type="entry name" value="MetI-like"/>
    <property type="match status" value="1"/>
</dbReference>
<evidence type="ECO:0000313" key="10">
    <source>
        <dbReference type="Proteomes" id="UP000704176"/>
    </source>
</evidence>
<keyword evidence="3" id="KW-1003">Cell membrane</keyword>
<keyword evidence="10" id="KW-1185">Reference proteome</keyword>
<feature type="transmembrane region" description="Helical" evidence="7">
    <location>
        <begin position="178"/>
        <end position="196"/>
    </location>
</feature>
<evidence type="ECO:0000256" key="2">
    <source>
        <dbReference type="ARBA" id="ARBA00022448"/>
    </source>
</evidence>
<evidence type="ECO:0000256" key="3">
    <source>
        <dbReference type="ARBA" id="ARBA00022475"/>
    </source>
</evidence>
<dbReference type="InterPro" id="IPR035906">
    <property type="entry name" value="MetI-like_sf"/>
</dbReference>
<keyword evidence="5 7" id="KW-1133">Transmembrane helix</keyword>
<dbReference type="PANTHER" id="PTHR43163">
    <property type="entry name" value="DIPEPTIDE TRANSPORT SYSTEM PERMEASE PROTEIN DPPB-RELATED"/>
    <property type="match status" value="1"/>
</dbReference>
<dbReference type="CDD" id="cd06261">
    <property type="entry name" value="TM_PBP2"/>
    <property type="match status" value="1"/>
</dbReference>
<dbReference type="SUPFAM" id="SSF161098">
    <property type="entry name" value="MetI-like"/>
    <property type="match status" value="1"/>
</dbReference>
<dbReference type="Pfam" id="PF19300">
    <property type="entry name" value="BPD_transp_1_N"/>
    <property type="match status" value="1"/>
</dbReference>
<dbReference type="PROSITE" id="PS50928">
    <property type="entry name" value="ABC_TM1"/>
    <property type="match status" value="1"/>
</dbReference>
<dbReference type="InterPro" id="IPR045621">
    <property type="entry name" value="BPD_transp_1_N"/>
</dbReference>
<evidence type="ECO:0000256" key="1">
    <source>
        <dbReference type="ARBA" id="ARBA00004651"/>
    </source>
</evidence>
<evidence type="ECO:0000313" key="9">
    <source>
        <dbReference type="EMBL" id="MBZ6074899.1"/>
    </source>
</evidence>
<evidence type="ECO:0000256" key="6">
    <source>
        <dbReference type="ARBA" id="ARBA00023136"/>
    </source>
</evidence>
<feature type="transmembrane region" description="Helical" evidence="7">
    <location>
        <begin position="102"/>
        <end position="122"/>
    </location>
</feature>
<dbReference type="RefSeq" id="WP_224310950.1">
    <property type="nucleotide sequence ID" value="NZ_JAIRBM010000001.1"/>
</dbReference>
<evidence type="ECO:0000259" key="8">
    <source>
        <dbReference type="PROSITE" id="PS50928"/>
    </source>
</evidence>
<dbReference type="PANTHER" id="PTHR43163:SF6">
    <property type="entry name" value="DIPEPTIDE TRANSPORT SYSTEM PERMEASE PROTEIN DPPB-RELATED"/>
    <property type="match status" value="1"/>
</dbReference>
<accession>A0ABS7VHC3</accession>
<evidence type="ECO:0000256" key="7">
    <source>
        <dbReference type="RuleBase" id="RU363032"/>
    </source>
</evidence>
<gene>
    <name evidence="9" type="ORF">K9B37_01100</name>
</gene>
<reference evidence="9 10" key="1">
    <citation type="submission" date="2021-09" db="EMBL/GenBank/DDBJ databases">
        <title>The complete genome sequence of a new microorganism.</title>
        <authorList>
            <person name="Zi Z."/>
        </authorList>
    </citation>
    <scope>NUCLEOTIDE SEQUENCE [LARGE SCALE GENOMIC DNA]</scope>
    <source>
        <strain evidence="9 10">WGZ8</strain>
    </source>
</reference>
<feature type="transmembrane region" description="Helical" evidence="7">
    <location>
        <begin position="239"/>
        <end position="261"/>
    </location>
</feature>
<dbReference type="InterPro" id="IPR000515">
    <property type="entry name" value="MetI-like"/>
</dbReference>
<feature type="domain" description="ABC transmembrane type-1" evidence="8">
    <location>
        <begin position="96"/>
        <end position="300"/>
    </location>
</feature>
<sequence>MKRVILVRSMWMAAILLGVSFVSFMLMRALPGDFVLAAAGAQMLQPEVLEAMRRDLGLNQPLIEQYLSWLGAVLKGDFGTSFVTHQPVLHELWPRFLVTLELALIAAFIALVMGVSTGLVSARLRGAADWIVRLYNGFILAVPNFVVGTLIVLLVGLYFPELAVLSYTPFLEDPLGNIAGMILPAFALALAISVTISENTRAAVLEVSNQDFVMVARAKGLLPRTILWNYLMRNALTPIITVTGLQVATLLGGSIVIETIFAIPGMGQYLFDSITSRDYPVIQAIVLVAAACVVFINTLADIAYATADARVEA</sequence>
<comment type="similarity">
    <text evidence="7">Belongs to the binding-protein-dependent transport system permease family.</text>
</comment>
<feature type="transmembrane region" description="Helical" evidence="7">
    <location>
        <begin position="281"/>
        <end position="300"/>
    </location>
</feature>
<evidence type="ECO:0000256" key="5">
    <source>
        <dbReference type="ARBA" id="ARBA00022989"/>
    </source>
</evidence>